<sequence>MTDINHAPMAHKAGLGIAIRRIEAVIAAIPEALPLLALRVAIAVPFFKSGLTKWDGFLTLSNGARYLFTQEFSLHIFGNQYPYPAPILMATLAGIGEIVLPVLLVLGLGTRFAALGILLMTAVIQLTVPEGWANFHLPWAAMALALAAYGGGQLSLDRLVGLGARKN</sequence>
<evidence type="ECO:0000313" key="9">
    <source>
        <dbReference type="Proteomes" id="UP000254701"/>
    </source>
</evidence>
<dbReference type="PANTHER" id="PTHR33452">
    <property type="entry name" value="OXIDOREDUCTASE CATD-RELATED"/>
    <property type="match status" value="1"/>
</dbReference>
<name>A0A380WD44_AMIAI</name>
<dbReference type="PANTHER" id="PTHR33452:SF1">
    <property type="entry name" value="INNER MEMBRANE PROTEIN YPHA-RELATED"/>
    <property type="match status" value="1"/>
</dbReference>
<evidence type="ECO:0000256" key="3">
    <source>
        <dbReference type="ARBA" id="ARBA00022475"/>
    </source>
</evidence>
<feature type="transmembrane region" description="Helical" evidence="7">
    <location>
        <begin position="112"/>
        <end position="129"/>
    </location>
</feature>
<dbReference type="EMBL" id="UFSM01000001">
    <property type="protein sequence ID" value="SUU86870.1"/>
    <property type="molecule type" value="Genomic_DNA"/>
</dbReference>
<gene>
    <name evidence="8" type="ORF">NCTC10684_00058</name>
</gene>
<proteinExistence type="inferred from homology"/>
<keyword evidence="4 7" id="KW-0812">Transmembrane</keyword>
<feature type="transmembrane region" description="Helical" evidence="7">
    <location>
        <begin position="135"/>
        <end position="156"/>
    </location>
</feature>
<organism evidence="8 9">
    <name type="scientific">Aminobacter aminovorans</name>
    <name type="common">Chelatobacter heintzii</name>
    <dbReference type="NCBI Taxonomy" id="83263"/>
    <lineage>
        <taxon>Bacteria</taxon>
        <taxon>Pseudomonadati</taxon>
        <taxon>Pseudomonadota</taxon>
        <taxon>Alphaproteobacteria</taxon>
        <taxon>Hyphomicrobiales</taxon>
        <taxon>Phyllobacteriaceae</taxon>
        <taxon>Aminobacter</taxon>
    </lineage>
</organism>
<comment type="similarity">
    <text evidence="2">Belongs to the DoxX family.</text>
</comment>
<dbReference type="OrthoDB" id="121744at2"/>
<feature type="transmembrane region" description="Helical" evidence="7">
    <location>
        <begin position="24"/>
        <end position="47"/>
    </location>
</feature>
<evidence type="ECO:0000256" key="5">
    <source>
        <dbReference type="ARBA" id="ARBA00022989"/>
    </source>
</evidence>
<evidence type="ECO:0000256" key="6">
    <source>
        <dbReference type="ARBA" id="ARBA00023136"/>
    </source>
</evidence>
<evidence type="ECO:0000256" key="1">
    <source>
        <dbReference type="ARBA" id="ARBA00004651"/>
    </source>
</evidence>
<dbReference type="InterPro" id="IPR051907">
    <property type="entry name" value="DoxX-like_oxidoreductase"/>
</dbReference>
<dbReference type="AlphaFoldDB" id="A0A380WD44"/>
<dbReference type="Proteomes" id="UP000254701">
    <property type="component" value="Unassembled WGS sequence"/>
</dbReference>
<accession>A0A380WD44</accession>
<protein>
    <submittedName>
        <fullName evidence="8">DoxX</fullName>
    </submittedName>
</protein>
<feature type="transmembrane region" description="Helical" evidence="7">
    <location>
        <begin position="83"/>
        <end position="105"/>
    </location>
</feature>
<evidence type="ECO:0000313" key="8">
    <source>
        <dbReference type="EMBL" id="SUU86870.1"/>
    </source>
</evidence>
<comment type="subcellular location">
    <subcellularLocation>
        <location evidence="1">Cell membrane</location>
        <topology evidence="1">Multi-pass membrane protein</topology>
    </subcellularLocation>
</comment>
<keyword evidence="6 7" id="KW-0472">Membrane</keyword>
<evidence type="ECO:0000256" key="7">
    <source>
        <dbReference type="SAM" id="Phobius"/>
    </source>
</evidence>
<evidence type="ECO:0000256" key="2">
    <source>
        <dbReference type="ARBA" id="ARBA00006679"/>
    </source>
</evidence>
<dbReference type="InterPro" id="IPR032808">
    <property type="entry name" value="DoxX"/>
</dbReference>
<reference evidence="8 9" key="1">
    <citation type="submission" date="2018-06" db="EMBL/GenBank/DDBJ databases">
        <authorList>
            <consortium name="Pathogen Informatics"/>
            <person name="Doyle S."/>
        </authorList>
    </citation>
    <scope>NUCLEOTIDE SEQUENCE [LARGE SCALE GENOMIC DNA]</scope>
    <source>
        <strain evidence="8 9">NCTC10684</strain>
    </source>
</reference>
<keyword evidence="3" id="KW-1003">Cell membrane</keyword>
<dbReference type="GO" id="GO:0005886">
    <property type="term" value="C:plasma membrane"/>
    <property type="evidence" value="ECO:0007669"/>
    <property type="project" value="UniProtKB-SubCell"/>
</dbReference>
<keyword evidence="5 7" id="KW-1133">Transmembrane helix</keyword>
<evidence type="ECO:0000256" key="4">
    <source>
        <dbReference type="ARBA" id="ARBA00022692"/>
    </source>
</evidence>
<dbReference type="Pfam" id="PF07681">
    <property type="entry name" value="DoxX"/>
    <property type="match status" value="1"/>
</dbReference>